<comment type="caution">
    <text evidence="5">The sequence shown here is derived from an EMBL/GenBank/DDBJ whole genome shotgun (WGS) entry which is preliminary data.</text>
</comment>
<feature type="domain" description="HTH cro/C1-type" evidence="4">
    <location>
        <begin position="14"/>
        <end position="68"/>
    </location>
</feature>
<gene>
    <name evidence="5" type="ORF">DYBT9623_03716</name>
</gene>
<sequence>MENDALLKQLGLRIRELRKAKNITQAELAHAIGKDQQSIQRLEAGKINPSFLYLHEIAIGLEMPIHEITQIPS</sequence>
<accession>A0ABM8UTT0</accession>
<dbReference type="EMBL" id="CAJRAU010000005">
    <property type="protein sequence ID" value="CAG5071725.1"/>
    <property type="molecule type" value="Genomic_DNA"/>
</dbReference>
<evidence type="ECO:0000313" key="5">
    <source>
        <dbReference type="EMBL" id="CAG5071725.1"/>
    </source>
</evidence>
<dbReference type="Gene3D" id="1.10.260.40">
    <property type="entry name" value="lambda repressor-like DNA-binding domains"/>
    <property type="match status" value="1"/>
</dbReference>
<evidence type="ECO:0000256" key="1">
    <source>
        <dbReference type="ARBA" id="ARBA00023015"/>
    </source>
</evidence>
<keyword evidence="6" id="KW-1185">Reference proteome</keyword>
<keyword evidence="2" id="KW-0238">DNA-binding</keyword>
<protein>
    <recommendedName>
        <fullName evidence="4">HTH cro/C1-type domain-containing protein</fullName>
    </recommendedName>
</protein>
<dbReference type="InterPro" id="IPR010982">
    <property type="entry name" value="Lambda_DNA-bd_dom_sf"/>
</dbReference>
<organism evidence="5 6">
    <name type="scientific">Dyadobacter linearis</name>
    <dbReference type="NCBI Taxonomy" id="2823330"/>
    <lineage>
        <taxon>Bacteria</taxon>
        <taxon>Pseudomonadati</taxon>
        <taxon>Bacteroidota</taxon>
        <taxon>Cytophagia</taxon>
        <taxon>Cytophagales</taxon>
        <taxon>Spirosomataceae</taxon>
        <taxon>Dyadobacter</taxon>
    </lineage>
</organism>
<reference evidence="5 6" key="1">
    <citation type="submission" date="2021-04" db="EMBL/GenBank/DDBJ databases">
        <authorList>
            <person name="Rodrigo-Torres L."/>
            <person name="Arahal R. D."/>
            <person name="Lucena T."/>
        </authorList>
    </citation>
    <scope>NUCLEOTIDE SEQUENCE [LARGE SCALE GENOMIC DNA]</scope>
    <source>
        <strain evidence="5 6">CECT 9623</strain>
    </source>
</reference>
<dbReference type="PROSITE" id="PS50943">
    <property type="entry name" value="HTH_CROC1"/>
    <property type="match status" value="1"/>
</dbReference>
<evidence type="ECO:0000259" key="4">
    <source>
        <dbReference type="PROSITE" id="PS50943"/>
    </source>
</evidence>
<dbReference type="PANTHER" id="PTHR46797:SF23">
    <property type="entry name" value="HTH-TYPE TRANSCRIPTIONAL REGULATOR SUTR"/>
    <property type="match status" value="1"/>
</dbReference>
<dbReference type="SUPFAM" id="SSF47413">
    <property type="entry name" value="lambda repressor-like DNA-binding domains"/>
    <property type="match status" value="1"/>
</dbReference>
<dbReference type="Pfam" id="PF01381">
    <property type="entry name" value="HTH_3"/>
    <property type="match status" value="1"/>
</dbReference>
<evidence type="ECO:0000256" key="3">
    <source>
        <dbReference type="ARBA" id="ARBA00023163"/>
    </source>
</evidence>
<keyword evidence="1" id="KW-0805">Transcription regulation</keyword>
<dbReference type="Proteomes" id="UP000679725">
    <property type="component" value="Unassembled WGS sequence"/>
</dbReference>
<dbReference type="PANTHER" id="PTHR46797">
    <property type="entry name" value="HTH-TYPE TRANSCRIPTIONAL REGULATOR"/>
    <property type="match status" value="1"/>
</dbReference>
<evidence type="ECO:0000313" key="6">
    <source>
        <dbReference type="Proteomes" id="UP000679725"/>
    </source>
</evidence>
<dbReference type="InterPro" id="IPR001387">
    <property type="entry name" value="Cro/C1-type_HTH"/>
</dbReference>
<name>A0ABM8UTT0_9BACT</name>
<proteinExistence type="predicted"/>
<keyword evidence="3" id="KW-0804">Transcription</keyword>
<dbReference type="SMART" id="SM00530">
    <property type="entry name" value="HTH_XRE"/>
    <property type="match status" value="1"/>
</dbReference>
<dbReference type="InterPro" id="IPR050807">
    <property type="entry name" value="TransReg_Diox_bact_type"/>
</dbReference>
<evidence type="ECO:0000256" key="2">
    <source>
        <dbReference type="ARBA" id="ARBA00023125"/>
    </source>
</evidence>
<dbReference type="CDD" id="cd00093">
    <property type="entry name" value="HTH_XRE"/>
    <property type="match status" value="1"/>
</dbReference>